<evidence type="ECO:0000313" key="3">
    <source>
        <dbReference type="Proteomes" id="UP000053617"/>
    </source>
</evidence>
<feature type="compositionally biased region" description="Basic and acidic residues" evidence="1">
    <location>
        <begin position="79"/>
        <end position="100"/>
    </location>
</feature>
<sequence length="226" mass="24931">MTKRPADTQSISELPLSDPNHPWTARGYRAELANIPKSPTEDPCGEIAYQRAFLEVARLQPLRVPDPSRYPHSHSAQEYLRRRDEAIFTVRVRPDKDEQPPRPPTPPITSSPNEKLPSPRYSHDPVFPPRKANADARMDAVPTIPPPNKNQLRSPRPLLPADPHSRPPSAPGPPPGVPFGRPTGAPPGYVRPEPPTPPARTPTPPPPPLVLEPRIKAPNGPGRILY</sequence>
<gene>
    <name evidence="2" type="ORF">Z518_02532</name>
</gene>
<dbReference type="AlphaFoldDB" id="A0A0D2HBR0"/>
<dbReference type="Proteomes" id="UP000053617">
    <property type="component" value="Unassembled WGS sequence"/>
</dbReference>
<feature type="region of interest" description="Disordered" evidence="1">
    <location>
        <begin position="1"/>
        <end position="22"/>
    </location>
</feature>
<name>A0A0D2HBR0_9EURO</name>
<dbReference type="PRINTS" id="PR01217">
    <property type="entry name" value="PRICHEXTENSN"/>
</dbReference>
<dbReference type="EMBL" id="KN847476">
    <property type="protein sequence ID" value="KIX07878.1"/>
    <property type="molecule type" value="Genomic_DNA"/>
</dbReference>
<feature type="compositionally biased region" description="Pro residues" evidence="1">
    <location>
        <begin position="192"/>
        <end position="210"/>
    </location>
</feature>
<organism evidence="2 3">
    <name type="scientific">Rhinocladiella mackenziei CBS 650.93</name>
    <dbReference type="NCBI Taxonomy" id="1442369"/>
    <lineage>
        <taxon>Eukaryota</taxon>
        <taxon>Fungi</taxon>
        <taxon>Dikarya</taxon>
        <taxon>Ascomycota</taxon>
        <taxon>Pezizomycotina</taxon>
        <taxon>Eurotiomycetes</taxon>
        <taxon>Chaetothyriomycetidae</taxon>
        <taxon>Chaetothyriales</taxon>
        <taxon>Herpotrichiellaceae</taxon>
        <taxon>Rhinocladiella</taxon>
    </lineage>
</organism>
<proteinExistence type="predicted"/>
<reference evidence="2 3" key="1">
    <citation type="submission" date="2015-01" db="EMBL/GenBank/DDBJ databases">
        <title>The Genome Sequence of Rhinocladiella mackenzie CBS 650.93.</title>
        <authorList>
            <consortium name="The Broad Institute Genomics Platform"/>
            <person name="Cuomo C."/>
            <person name="de Hoog S."/>
            <person name="Gorbushina A."/>
            <person name="Stielow B."/>
            <person name="Teixiera M."/>
            <person name="Abouelleil A."/>
            <person name="Chapman S.B."/>
            <person name="Priest M."/>
            <person name="Young S.K."/>
            <person name="Wortman J."/>
            <person name="Nusbaum C."/>
            <person name="Birren B."/>
        </authorList>
    </citation>
    <scope>NUCLEOTIDE SEQUENCE [LARGE SCALE GENOMIC DNA]</scope>
    <source>
        <strain evidence="2 3">CBS 650.93</strain>
    </source>
</reference>
<evidence type="ECO:0000313" key="2">
    <source>
        <dbReference type="EMBL" id="KIX07878.1"/>
    </source>
</evidence>
<dbReference type="HOGENOM" id="CLU_1377986_0_0_1"/>
<dbReference type="VEuPathDB" id="FungiDB:Z518_02532"/>
<feature type="region of interest" description="Disordered" evidence="1">
    <location>
        <begin position="63"/>
        <end position="226"/>
    </location>
</feature>
<dbReference type="GeneID" id="25290603"/>
<evidence type="ECO:0000256" key="1">
    <source>
        <dbReference type="SAM" id="MobiDB-lite"/>
    </source>
</evidence>
<dbReference type="OrthoDB" id="4117656at2759"/>
<keyword evidence="3" id="KW-1185">Reference proteome</keyword>
<accession>A0A0D2HBR0</accession>
<dbReference type="RefSeq" id="XP_013275014.1">
    <property type="nucleotide sequence ID" value="XM_013419560.1"/>
</dbReference>
<protein>
    <submittedName>
        <fullName evidence="2">Uncharacterized protein</fullName>
    </submittedName>
</protein>
<feature type="compositionally biased region" description="Pro residues" evidence="1">
    <location>
        <begin position="166"/>
        <end position="177"/>
    </location>
</feature>